<sequence length="67" mass="7223">MRSEEAGKAGGGGLDEGRVESALALKEEGLEKILQKADDLQVASRYFYSDSGCPFFYCSCRVAPEVS</sequence>
<proteinExistence type="predicted"/>
<accession>A0A6A1VCK7</accession>
<dbReference type="AlphaFoldDB" id="A0A6A1VCK7"/>
<comment type="caution">
    <text evidence="1">The sequence shown here is derived from an EMBL/GenBank/DDBJ whole genome shotgun (WGS) entry which is preliminary data.</text>
</comment>
<gene>
    <name evidence="1" type="ORF">CJ030_MR6G010779</name>
</gene>
<organism evidence="1 2">
    <name type="scientific">Morella rubra</name>
    <name type="common">Chinese bayberry</name>
    <dbReference type="NCBI Taxonomy" id="262757"/>
    <lineage>
        <taxon>Eukaryota</taxon>
        <taxon>Viridiplantae</taxon>
        <taxon>Streptophyta</taxon>
        <taxon>Embryophyta</taxon>
        <taxon>Tracheophyta</taxon>
        <taxon>Spermatophyta</taxon>
        <taxon>Magnoliopsida</taxon>
        <taxon>eudicotyledons</taxon>
        <taxon>Gunneridae</taxon>
        <taxon>Pentapetalae</taxon>
        <taxon>rosids</taxon>
        <taxon>fabids</taxon>
        <taxon>Fagales</taxon>
        <taxon>Myricaceae</taxon>
        <taxon>Morella</taxon>
    </lineage>
</organism>
<evidence type="ECO:0000313" key="1">
    <source>
        <dbReference type="EMBL" id="KAB1210483.1"/>
    </source>
</evidence>
<protein>
    <submittedName>
        <fullName evidence="1">Uncharacterized protein</fullName>
    </submittedName>
</protein>
<evidence type="ECO:0000313" key="2">
    <source>
        <dbReference type="Proteomes" id="UP000516437"/>
    </source>
</evidence>
<reference evidence="1 2" key="1">
    <citation type="journal article" date="2019" name="Plant Biotechnol. J.">
        <title>The red bayberry genome and genetic basis of sex determination.</title>
        <authorList>
            <person name="Jia H.M."/>
            <person name="Jia H.J."/>
            <person name="Cai Q.L."/>
            <person name="Wang Y."/>
            <person name="Zhao H.B."/>
            <person name="Yang W.F."/>
            <person name="Wang G.Y."/>
            <person name="Li Y.H."/>
            <person name="Zhan D.L."/>
            <person name="Shen Y.T."/>
            <person name="Niu Q.F."/>
            <person name="Chang L."/>
            <person name="Qiu J."/>
            <person name="Zhao L."/>
            <person name="Xie H.B."/>
            <person name="Fu W.Y."/>
            <person name="Jin J."/>
            <person name="Li X.W."/>
            <person name="Jiao Y."/>
            <person name="Zhou C.C."/>
            <person name="Tu T."/>
            <person name="Chai C.Y."/>
            <person name="Gao J.L."/>
            <person name="Fan L.J."/>
            <person name="van de Weg E."/>
            <person name="Wang J.Y."/>
            <person name="Gao Z.S."/>
        </authorList>
    </citation>
    <scope>NUCLEOTIDE SEQUENCE [LARGE SCALE GENOMIC DNA]</scope>
    <source>
        <tissue evidence="1">Leaves</tissue>
    </source>
</reference>
<dbReference type="Proteomes" id="UP000516437">
    <property type="component" value="Chromosome 6"/>
</dbReference>
<dbReference type="EMBL" id="RXIC02000024">
    <property type="protein sequence ID" value="KAB1210483.1"/>
    <property type="molecule type" value="Genomic_DNA"/>
</dbReference>
<keyword evidence="2" id="KW-1185">Reference proteome</keyword>
<name>A0A6A1VCK7_9ROSI</name>